<evidence type="ECO:0000313" key="2">
    <source>
        <dbReference type="EMBL" id="MDV2884506.1"/>
    </source>
</evidence>
<protein>
    <submittedName>
        <fullName evidence="2">Uncharacterized protein</fullName>
    </submittedName>
</protein>
<keyword evidence="1" id="KW-1133">Transmembrane helix</keyword>
<feature type="transmembrane region" description="Helical" evidence="1">
    <location>
        <begin position="59"/>
        <end position="82"/>
    </location>
</feature>
<gene>
    <name evidence="2" type="ORF">RYX45_04900</name>
</gene>
<reference evidence="2" key="1">
    <citation type="submission" date="2023-10" db="EMBL/GenBank/DDBJ databases">
        <title>Screening of Alkalihalophilus pseudofirmusBZ-TG-HK211 and Its Alleviation of Salt Stress on Rapeseed Growth.</title>
        <authorList>
            <person name="Zhao B."/>
            <person name="Guo T."/>
        </authorList>
    </citation>
    <scope>NUCLEOTIDE SEQUENCE</scope>
    <source>
        <strain evidence="2">BZ-TG-HK211</strain>
    </source>
</reference>
<sequence length="476" mass="55506">MNNKPYSEEELRRLLKEKQTMQLPETARHKSLKAFKAGLTNNGSHSQKSHYHQRKRRHLLGALATVSAAGIAGILLVNALFLPEVSNEPLPDVTEVGFIGAGETIEAGEIEENENLIYRILNRTSFAEFEEINRFNFRSVYNDTFQLYLPPRWTTEETKEDVADSILISGPDGEKLNMIVFNERVTDQQFKVEVDRVISEIPYSEVTEVPVERVISEIRMNHDFPLPYNDVFSFDREKTKMYAFVDQENELLTELYVTEDLFGQQMIYTAEMPLYNKENWFVSWILFSHLRVQAPHTHFGSEEELHPEYERPLEKIVSLDVGAIGVEDVEVELYINEDLELTSYLPRGTNIEKIEHEHFFEWRFTEDGVSENSFYAFGKLKADFPFQRSMQTMFGSFDIDLSYYEDLGGGTPYHYGYYSGMEEAFNPETHIDGYITLFEGADGWYYKHKHADREDYNGGVYTQRLNMFIESLEWHE</sequence>
<comment type="caution">
    <text evidence="2">The sequence shown here is derived from an EMBL/GenBank/DDBJ whole genome shotgun (WGS) entry which is preliminary data.</text>
</comment>
<dbReference type="EMBL" id="JAWJAY010000001">
    <property type="protein sequence ID" value="MDV2884506.1"/>
    <property type="molecule type" value="Genomic_DNA"/>
</dbReference>
<evidence type="ECO:0000313" key="3">
    <source>
        <dbReference type="Proteomes" id="UP001285636"/>
    </source>
</evidence>
<evidence type="ECO:0000256" key="1">
    <source>
        <dbReference type="SAM" id="Phobius"/>
    </source>
</evidence>
<dbReference type="RefSeq" id="WP_323466000.1">
    <property type="nucleotide sequence ID" value="NZ_CP144224.1"/>
</dbReference>
<dbReference type="Proteomes" id="UP001285636">
    <property type="component" value="Unassembled WGS sequence"/>
</dbReference>
<proteinExistence type="predicted"/>
<accession>A0AAJ2KWK7</accession>
<name>A0AAJ2KWK7_ALKPS</name>
<organism evidence="2 3">
    <name type="scientific">Alkalihalophilus pseudofirmus</name>
    <name type="common">Bacillus pseudofirmus</name>
    <dbReference type="NCBI Taxonomy" id="79885"/>
    <lineage>
        <taxon>Bacteria</taxon>
        <taxon>Bacillati</taxon>
        <taxon>Bacillota</taxon>
        <taxon>Bacilli</taxon>
        <taxon>Bacillales</taxon>
        <taxon>Bacillaceae</taxon>
        <taxon>Alkalihalophilus</taxon>
    </lineage>
</organism>
<keyword evidence="1" id="KW-0812">Transmembrane</keyword>
<dbReference type="AlphaFoldDB" id="A0AAJ2KWK7"/>
<keyword evidence="1" id="KW-0472">Membrane</keyword>